<evidence type="ECO:0000256" key="7">
    <source>
        <dbReference type="ARBA" id="ARBA00023157"/>
    </source>
</evidence>
<evidence type="ECO:0000256" key="2">
    <source>
        <dbReference type="ARBA" id="ARBA00010908"/>
    </source>
</evidence>
<gene>
    <name evidence="15" type="primary">ORF04</name>
</gene>
<dbReference type="EMBL" id="AF210726">
    <property type="protein sequence ID" value="AAF59982.1"/>
    <property type="molecule type" value="Genomic_DNA"/>
</dbReference>
<evidence type="ECO:0000256" key="5">
    <source>
        <dbReference type="ARBA" id="ARBA00022737"/>
    </source>
</evidence>
<evidence type="ECO:0000256" key="1">
    <source>
        <dbReference type="ARBA" id="ARBA00004370"/>
    </source>
</evidence>
<evidence type="ECO:0000256" key="12">
    <source>
        <dbReference type="SAM" id="MobiDB-lite"/>
    </source>
</evidence>
<comment type="subcellular location">
    <subcellularLocation>
        <location evidence="1">Membrane</location>
    </subcellularLocation>
</comment>
<dbReference type="InterPro" id="IPR011176">
    <property type="entry name" value="CCP_VACV_C3/B5"/>
</dbReference>
<evidence type="ECO:0000256" key="3">
    <source>
        <dbReference type="ARBA" id="ARBA00022659"/>
    </source>
</evidence>
<dbReference type="CDD" id="cd00033">
    <property type="entry name" value="CCP"/>
    <property type="match status" value="4"/>
</dbReference>
<dbReference type="Pfam" id="PF00084">
    <property type="entry name" value="Sushi"/>
    <property type="match status" value="4"/>
</dbReference>
<feature type="domain" description="Sushi" evidence="14">
    <location>
        <begin position="214"/>
        <end position="272"/>
    </location>
</feature>
<evidence type="ECO:0000256" key="8">
    <source>
        <dbReference type="ARBA" id="ARBA00023180"/>
    </source>
</evidence>
<feature type="domain" description="Sushi" evidence="14">
    <location>
        <begin position="87"/>
        <end position="153"/>
    </location>
</feature>
<keyword evidence="9" id="KW-0945">Host-virus interaction</keyword>
<evidence type="ECO:0000259" key="14">
    <source>
        <dbReference type="PROSITE" id="PS50923"/>
    </source>
</evidence>
<dbReference type="SUPFAM" id="SSF57535">
    <property type="entry name" value="Complement control module/SCR domain"/>
    <property type="match status" value="4"/>
</dbReference>
<feature type="disulfide bond" evidence="10">
    <location>
        <begin position="27"/>
        <end position="71"/>
    </location>
</feature>
<dbReference type="SMART" id="SM00032">
    <property type="entry name" value="CCP"/>
    <property type="match status" value="4"/>
</dbReference>
<keyword evidence="4" id="KW-0732">Signal</keyword>
<evidence type="ECO:0000256" key="9">
    <source>
        <dbReference type="ARBA" id="ARBA00023252"/>
    </source>
</evidence>
<evidence type="ECO:0000256" key="11">
    <source>
        <dbReference type="PROSITE-ProRule" id="PRU00302"/>
    </source>
</evidence>
<comment type="caution">
    <text evidence="11">Lacks conserved residue(s) required for the propagation of feature annotation.</text>
</comment>
<feature type="region of interest" description="Disordered" evidence="12">
    <location>
        <begin position="273"/>
        <end position="364"/>
    </location>
</feature>
<evidence type="ECO:0000256" key="13">
    <source>
        <dbReference type="SAM" id="Phobius"/>
    </source>
</evidence>
<organism evidence="15 16">
    <name type="scientific">Rhesus monkey rhadinovirus H26-95</name>
    <dbReference type="NCBI Taxonomy" id="69256"/>
    <lineage>
        <taxon>Viruses</taxon>
        <taxon>Duplodnaviria</taxon>
        <taxon>Heunggongvirae</taxon>
        <taxon>Peploviricota</taxon>
        <taxon>Herviviricetes</taxon>
        <taxon>Herpesvirales</taxon>
        <taxon>Orthoherpesviridae</taxon>
        <taxon>Gammaherpesvirinae</taxon>
        <taxon>Rhadinovirus</taxon>
        <taxon>Rhadinovirus macacinegamma5</taxon>
        <taxon>Macacine gammaherpesvirus 5</taxon>
    </lineage>
</organism>
<dbReference type="GO" id="GO:0042784">
    <property type="term" value="P:symbiont-mediated suppression of host complement activation"/>
    <property type="evidence" value="ECO:0007669"/>
    <property type="project" value="UniProtKB-KW"/>
</dbReference>
<dbReference type="Gene3D" id="2.10.70.10">
    <property type="entry name" value="Complement Module, domain 1"/>
    <property type="match status" value="4"/>
</dbReference>
<keyword evidence="9" id="KW-1087">Inhibition of host complement factors by virus</keyword>
<dbReference type="GO" id="GO:0001848">
    <property type="term" value="F:complement binding"/>
    <property type="evidence" value="ECO:0007669"/>
    <property type="project" value="InterPro"/>
</dbReference>
<dbReference type="InterPro" id="IPR035976">
    <property type="entry name" value="Sushi/SCR/CCP_sf"/>
</dbReference>
<evidence type="ECO:0000256" key="4">
    <source>
        <dbReference type="ARBA" id="ARBA00022729"/>
    </source>
</evidence>
<feature type="disulfide bond" evidence="10">
    <location>
        <begin position="56"/>
        <end position="84"/>
    </location>
</feature>
<name>Q9J2M6_9GAMA</name>
<keyword evidence="5" id="KW-0677">Repeat</keyword>
<evidence type="ECO:0000256" key="6">
    <source>
        <dbReference type="ARBA" id="ARBA00023136"/>
    </source>
</evidence>
<evidence type="ECO:0000256" key="10">
    <source>
        <dbReference type="PIRSR" id="PIRSR002486-1"/>
    </source>
</evidence>
<feature type="disulfide bond" evidence="10 11">
    <location>
        <begin position="184"/>
        <end position="211"/>
    </location>
</feature>
<accession>Q9J2M6</accession>
<evidence type="ECO:0000313" key="15">
    <source>
        <dbReference type="EMBL" id="AAF59982.1"/>
    </source>
</evidence>
<evidence type="ECO:0000313" key="16">
    <source>
        <dbReference type="Proteomes" id="UP000162467"/>
    </source>
</evidence>
<feature type="disulfide bond" evidence="10">
    <location>
        <begin position="216"/>
        <end position="258"/>
    </location>
</feature>
<keyword evidence="3 11" id="KW-0768">Sushi</keyword>
<feature type="disulfide bond" evidence="10">
    <location>
        <begin position="89"/>
        <end position="133"/>
    </location>
</feature>
<dbReference type="PANTHER" id="PTHR19325:SF560">
    <property type="entry name" value="SUSHI, VON WILLEBRAND FACTOR TYPE A, EGF AND PENTRAXIN DOMAIN-CONTAINING PROTEIN 1"/>
    <property type="match status" value="1"/>
</dbReference>
<dbReference type="PANTHER" id="PTHR19325">
    <property type="entry name" value="COMPLEMENT COMPONENT-RELATED SUSHI DOMAIN-CONTAINING"/>
    <property type="match status" value="1"/>
</dbReference>
<dbReference type="FunFam" id="2.10.70.10:FF:000014">
    <property type="entry name" value="Membrane cofactor protein"/>
    <property type="match status" value="1"/>
</dbReference>
<keyword evidence="7 10" id="KW-1015">Disulfide bond</keyword>
<dbReference type="PROSITE" id="PS50923">
    <property type="entry name" value="SUSHI"/>
    <property type="match status" value="4"/>
</dbReference>
<keyword evidence="6 13" id="KW-0472">Membrane</keyword>
<feature type="disulfide bond" evidence="10">
    <location>
        <begin position="119"/>
        <end position="151"/>
    </location>
</feature>
<feature type="compositionally biased region" description="Polar residues" evidence="12">
    <location>
        <begin position="342"/>
        <end position="355"/>
    </location>
</feature>
<feature type="disulfide bond" evidence="10">
    <location>
        <begin position="156"/>
        <end position="198"/>
    </location>
</feature>
<keyword evidence="13" id="KW-1133">Transmembrane helix</keyword>
<reference evidence="15 16" key="1">
    <citation type="journal article" date="2000" name="J. Virol.">
        <title>The primary sequence of rhesus monkey rhadinovirus isolate 26-95: sequence similarities to Kaposi's sarcoma-associated herpesvirus and rhesus monkey rhadinovirus isolate 17577.</title>
        <authorList>
            <person name="Alexander L."/>
            <person name="Denekamp L."/>
            <person name="Knapp A."/>
            <person name="Auerbach M.R."/>
            <person name="Damania B."/>
            <person name="Desrosiers R.C."/>
        </authorList>
    </citation>
    <scope>NUCLEOTIDE SEQUENCE [LARGE SCALE GENOMIC DNA]</scope>
    <source>
        <strain evidence="15">Macaca mulatta rhadinovirus isolate 26-95</strain>
    </source>
</reference>
<dbReference type="GO" id="GO:0045916">
    <property type="term" value="P:negative regulation of complement activation"/>
    <property type="evidence" value="ECO:0007669"/>
    <property type="project" value="InterPro"/>
</dbReference>
<feature type="disulfide bond" evidence="10">
    <location>
        <begin position="244"/>
        <end position="270"/>
    </location>
</feature>
<keyword evidence="9" id="KW-0899">Viral immunoevasion</keyword>
<feature type="transmembrane region" description="Helical" evidence="13">
    <location>
        <begin position="371"/>
        <end position="393"/>
    </location>
</feature>
<keyword evidence="8" id="KW-0325">Glycoprotein</keyword>
<keyword evidence="13" id="KW-0812">Transmembrane</keyword>
<dbReference type="Proteomes" id="UP000162467">
    <property type="component" value="Genome"/>
</dbReference>
<dbReference type="InterPro" id="IPR000436">
    <property type="entry name" value="Sushi_SCR_CCP_dom"/>
</dbReference>
<comment type="similarity">
    <text evidence="2">Belongs to the receptors of complement activation (RCA) family.</text>
</comment>
<feature type="domain" description="Sushi" evidence="14">
    <location>
        <begin position="154"/>
        <end position="213"/>
    </location>
</feature>
<proteinExistence type="inferred from homology"/>
<dbReference type="InterPro" id="IPR050350">
    <property type="entry name" value="Compl-Cell_Adhes-Reg"/>
</dbReference>
<protein>
    <submittedName>
        <fullName evidence="15">Complement binding protein</fullName>
    </submittedName>
</protein>
<sequence>MFWIPITLCFICQVILVDSKDGENVTCLKPPFDRFMVKTANQNENYAVGTRVELICRPGFYKLQANVYVECLSNGTWTTPNAECRRKRCSNPEDILNGEVIITDSDNAFKFGSNITYKCNTGYLLLGATVRTCLLKYDSNLVDWQPAAPTCEIEKCKKQPDIENGKYYPVQEFYNYLETITFTCNKDFSLIGNTTTTCMTNGTWSSPVPKCQQITCSAPNIDHGTLLVGSSRVYKHGQSVTIGCEDGFTLNGHKMCTCEYSLWNPPLPTCVPINKTDPTPSEVPSPGTKEQEMPTPENPKSHESETTTTETPKTQTHKSETPSPKVPNPETHKPTTPEAGISKQTTTNRPSKAPSQNPPIAPPMSKWKRHVVLVLFASVASLLFVLAALYCCFLK</sequence>
<dbReference type="PIRSF" id="PIRSF002486">
    <property type="entry name" value="CIP_VAC_C3L"/>
    <property type="match status" value="1"/>
</dbReference>
<feature type="domain" description="Sushi" evidence="14">
    <location>
        <begin position="25"/>
        <end position="86"/>
    </location>
</feature>
<dbReference type="GO" id="GO:0016020">
    <property type="term" value="C:membrane"/>
    <property type="evidence" value="ECO:0007669"/>
    <property type="project" value="UniProtKB-SubCell"/>
</dbReference>